<sequence>MITPPDVDLVPSTNDSLTETPARSRGLPSIVRALRRTTPGKAVAWAAVALLLLVSVFPFYWMVRTAFTPAAELIGDASQLTPSNPTWINFARVLGLTTTEESVAAGGTGATLNFVRYTANTLFFAGSIAIVQTLSCAMAAYSFARLRFRGNSALFGLFLSGLLIPGIFTLLPNFALIRSLGWLNTFQGLIAPAILVSPFAIFFLRQFFLSLPREVEEAAAIDGVGVFGRFFRMTLPMSRGPVATMMLITVVGIWKEFMWPLVAANSDGTRVLTVALQRFQAQSPNTSPDWTGLMAASTITVIPVFILLVLLGRQLVQSLNFSGGK</sequence>
<organism evidence="10 11">
    <name type="scientific">Serinibacter arcticus</name>
    <dbReference type="NCBI Taxonomy" id="1655435"/>
    <lineage>
        <taxon>Bacteria</taxon>
        <taxon>Bacillati</taxon>
        <taxon>Actinomycetota</taxon>
        <taxon>Actinomycetes</taxon>
        <taxon>Micrococcales</taxon>
        <taxon>Beutenbergiaceae</taxon>
        <taxon>Serinibacter</taxon>
    </lineage>
</organism>
<keyword evidence="2 7" id="KW-0813">Transport</keyword>
<evidence type="ECO:0000256" key="6">
    <source>
        <dbReference type="ARBA" id="ARBA00023136"/>
    </source>
</evidence>
<dbReference type="CDD" id="cd06261">
    <property type="entry name" value="TM_PBP2"/>
    <property type="match status" value="1"/>
</dbReference>
<dbReference type="AlphaFoldDB" id="A0A4Z1DZP9"/>
<evidence type="ECO:0000256" key="1">
    <source>
        <dbReference type="ARBA" id="ARBA00004651"/>
    </source>
</evidence>
<evidence type="ECO:0000256" key="7">
    <source>
        <dbReference type="RuleBase" id="RU363032"/>
    </source>
</evidence>
<evidence type="ECO:0000256" key="5">
    <source>
        <dbReference type="ARBA" id="ARBA00022989"/>
    </source>
</evidence>
<dbReference type="PROSITE" id="PS50928">
    <property type="entry name" value="ABC_TM1"/>
    <property type="match status" value="1"/>
</dbReference>
<feature type="transmembrane region" description="Helical" evidence="7">
    <location>
        <begin position="42"/>
        <end position="63"/>
    </location>
</feature>
<dbReference type="InterPro" id="IPR035906">
    <property type="entry name" value="MetI-like_sf"/>
</dbReference>
<keyword evidence="11" id="KW-1185">Reference proteome</keyword>
<protein>
    <submittedName>
        <fullName evidence="10">N-Acetyl-D-glucosamine ABC transport system, permease protein 2</fullName>
    </submittedName>
</protein>
<evidence type="ECO:0000256" key="3">
    <source>
        <dbReference type="ARBA" id="ARBA00022475"/>
    </source>
</evidence>
<feature type="domain" description="ABC transmembrane type-1" evidence="9">
    <location>
        <begin position="118"/>
        <end position="311"/>
    </location>
</feature>
<feature type="transmembrane region" description="Helical" evidence="7">
    <location>
        <begin position="290"/>
        <end position="311"/>
    </location>
</feature>
<comment type="caution">
    <text evidence="10">The sequence shown here is derived from an EMBL/GenBank/DDBJ whole genome shotgun (WGS) entry which is preliminary data.</text>
</comment>
<gene>
    <name evidence="10" type="ORF">SERN_1149</name>
</gene>
<dbReference type="Gene3D" id="1.10.3720.10">
    <property type="entry name" value="MetI-like"/>
    <property type="match status" value="1"/>
</dbReference>
<evidence type="ECO:0000313" key="10">
    <source>
        <dbReference type="EMBL" id="TGO05145.1"/>
    </source>
</evidence>
<dbReference type="EMBL" id="RHPJ01000002">
    <property type="protein sequence ID" value="TGO05145.1"/>
    <property type="molecule type" value="Genomic_DNA"/>
</dbReference>
<dbReference type="Proteomes" id="UP000297318">
    <property type="component" value="Unassembled WGS sequence"/>
</dbReference>
<evidence type="ECO:0000256" key="8">
    <source>
        <dbReference type="SAM" id="MobiDB-lite"/>
    </source>
</evidence>
<proteinExistence type="inferred from homology"/>
<feature type="transmembrane region" description="Helical" evidence="7">
    <location>
        <begin position="186"/>
        <end position="204"/>
    </location>
</feature>
<keyword evidence="5 7" id="KW-1133">Transmembrane helix</keyword>
<dbReference type="OrthoDB" id="2063054at2"/>
<feature type="transmembrane region" description="Helical" evidence="7">
    <location>
        <begin position="153"/>
        <end position="174"/>
    </location>
</feature>
<dbReference type="InterPro" id="IPR000515">
    <property type="entry name" value="MetI-like"/>
</dbReference>
<dbReference type="GO" id="GO:0005886">
    <property type="term" value="C:plasma membrane"/>
    <property type="evidence" value="ECO:0007669"/>
    <property type="project" value="UniProtKB-SubCell"/>
</dbReference>
<feature type="compositionally biased region" description="Polar residues" evidence="8">
    <location>
        <begin position="11"/>
        <end position="21"/>
    </location>
</feature>
<comment type="similarity">
    <text evidence="7">Belongs to the binding-protein-dependent transport system permease family.</text>
</comment>
<feature type="transmembrane region" description="Helical" evidence="7">
    <location>
        <begin position="122"/>
        <end position="141"/>
    </location>
</feature>
<comment type="subcellular location">
    <subcellularLocation>
        <location evidence="1 7">Cell membrane</location>
        <topology evidence="1 7">Multi-pass membrane protein</topology>
    </subcellularLocation>
</comment>
<feature type="transmembrane region" description="Helical" evidence="7">
    <location>
        <begin position="242"/>
        <end position="262"/>
    </location>
</feature>
<evidence type="ECO:0000256" key="4">
    <source>
        <dbReference type="ARBA" id="ARBA00022692"/>
    </source>
</evidence>
<keyword evidence="3" id="KW-1003">Cell membrane</keyword>
<evidence type="ECO:0000256" key="2">
    <source>
        <dbReference type="ARBA" id="ARBA00022448"/>
    </source>
</evidence>
<dbReference type="Pfam" id="PF00528">
    <property type="entry name" value="BPD_transp_1"/>
    <property type="match status" value="1"/>
</dbReference>
<keyword evidence="4 7" id="KW-0812">Transmembrane</keyword>
<evidence type="ECO:0000259" key="9">
    <source>
        <dbReference type="PROSITE" id="PS50928"/>
    </source>
</evidence>
<accession>A0A4Z1DZP9</accession>
<reference evidence="10 11" key="1">
    <citation type="submission" date="2018-11" db="EMBL/GenBank/DDBJ databases">
        <title>Complete genome sequencing of the Actinobacteria Serinibacter sp. K3-2.</title>
        <authorList>
            <person name="Rakitin A.L."/>
            <person name="Beletsky A.V."/>
            <person name="Mardanov A.V."/>
            <person name="Ravin N.V."/>
            <person name="Gromova A.S."/>
            <person name="Filippova S.N."/>
            <person name="Gal'Chenko V.F."/>
        </authorList>
    </citation>
    <scope>NUCLEOTIDE SEQUENCE [LARGE SCALE GENOMIC DNA]</scope>
    <source>
        <strain evidence="10 11">K3-2</strain>
    </source>
</reference>
<dbReference type="PANTHER" id="PTHR43744:SF12">
    <property type="entry name" value="ABC TRANSPORTER PERMEASE PROTEIN MG189-RELATED"/>
    <property type="match status" value="1"/>
</dbReference>
<dbReference type="SUPFAM" id="SSF161098">
    <property type="entry name" value="MetI-like"/>
    <property type="match status" value="1"/>
</dbReference>
<evidence type="ECO:0000313" key="11">
    <source>
        <dbReference type="Proteomes" id="UP000297318"/>
    </source>
</evidence>
<feature type="region of interest" description="Disordered" evidence="8">
    <location>
        <begin position="1"/>
        <end position="22"/>
    </location>
</feature>
<keyword evidence="6 7" id="KW-0472">Membrane</keyword>
<dbReference type="RefSeq" id="WP_135849198.1">
    <property type="nucleotide sequence ID" value="NZ_RHPJ01000002.1"/>
</dbReference>
<dbReference type="GO" id="GO:0055085">
    <property type="term" value="P:transmembrane transport"/>
    <property type="evidence" value="ECO:0007669"/>
    <property type="project" value="InterPro"/>
</dbReference>
<dbReference type="PANTHER" id="PTHR43744">
    <property type="entry name" value="ABC TRANSPORTER PERMEASE PROTEIN MG189-RELATED-RELATED"/>
    <property type="match status" value="1"/>
</dbReference>
<name>A0A4Z1DZP9_9MICO</name>